<sequence>MKFSIITELLESLERFETHPKPVSKSEKERSKRVAFESWFRKYQTELSPHEIDLGAILSTLLPHKRSDRVYAIQQETLVRLVPRIFGFGVANTRSLQSFREPGKGDLGNSVQRVLAQFDSSSRPGSGPLMLREVDKALTEIASQQPHSSPRIRALALEESQRRDRQTILNPLFKKAYSKDAKWLVRLILKDFSPVLMDEPLILKCFHFLLPGLMKFQDDLLEATRFLKESLGHVPACPSDRERKSIMQIVDRQLQPVLGVKVGRPNFHKARSVKHCLQLARGHKWVVERKYDGEYCEIHVDLATKENMIQIFSKSGKDSTKDRHKLHATIMESLQIGTQRCAFQQRCIVLGEMVVYDDREDRIADFDKIRKHIRRSGRLIGTSADSQCHPWEHLKIVYFDVLVIDDNFTLSLPYLERRRILSTMVKLRHGRAARAERVTVDFSDPCAERRVLEHFAIARYRGHEGLILKPADAPYISLGRSSHGGETNATSPRYFIKMKADYMEELGGGRDVADFAIIGARYNPQQAQKSSMRNLRWTTFYLGCLVNTKSVLQCNSKPRYRIVGMISQDHCIPDAVLKSINIHGSFVADEFTQTHFKSESPFEIEYIHNSNLLPMSHYFKEPMVVEVLGSGFVKMPNESIYMLRHPRMLKHHLDRSWEDTVSLDDLQTMAEEAHSLPIPSQEEINKTSQRYRDLINAIKAKESQRTNDSLKIAQETTPRSIESVMSTPMIARTRRSPRSGRTQPLLVRIDTGDRVQPIEAFASSYSTTDMPELGIARLGPTDNTNSSALREINIHSSSITLNTVAKDAIPSSRFTNYDSLPTPPSTEEALRKVSDMPQCGKTSTAVVELPLVKAEEVVSQPPQQSYKKKRSRSRQGIFDPAPVHAWLDARSPGECCSSALPKRRKHSAPTTPDPSRCPATISSGEAAQVVAGPPSELRSVKGFGARPALISATSMPAPARELEIVHLRRTLSYHIEESARALKKLQALESDSET</sequence>
<protein>
    <recommendedName>
        <fullName evidence="7">ATP-dependent DNA ligase family profile domain-containing protein</fullName>
    </recommendedName>
</protein>
<name>A0A6A6VXZ9_9PEZI</name>
<dbReference type="OrthoDB" id="2160351at2759"/>
<dbReference type="InterPro" id="IPR012310">
    <property type="entry name" value="DNA_ligase_ATP-dep_cent"/>
</dbReference>
<proteinExistence type="inferred from homology"/>
<gene>
    <name evidence="8" type="ORF">EJ05DRAFT_130111</name>
</gene>
<keyword evidence="5" id="KW-0539">Nucleus</keyword>
<dbReference type="PANTHER" id="PTHR45997">
    <property type="entry name" value="DNA LIGASE 4"/>
    <property type="match status" value="1"/>
</dbReference>
<dbReference type="Proteomes" id="UP000799437">
    <property type="component" value="Unassembled WGS sequence"/>
</dbReference>
<feature type="domain" description="ATP-dependent DNA ligase family profile" evidence="7">
    <location>
        <begin position="396"/>
        <end position="546"/>
    </location>
</feature>
<evidence type="ECO:0000256" key="2">
    <source>
        <dbReference type="ARBA" id="ARBA00022598"/>
    </source>
</evidence>
<evidence type="ECO:0000259" key="7">
    <source>
        <dbReference type="PROSITE" id="PS50160"/>
    </source>
</evidence>
<dbReference type="SUPFAM" id="SSF56091">
    <property type="entry name" value="DNA ligase/mRNA capping enzyme, catalytic domain"/>
    <property type="match status" value="1"/>
</dbReference>
<evidence type="ECO:0000256" key="5">
    <source>
        <dbReference type="ARBA" id="ARBA00023242"/>
    </source>
</evidence>
<evidence type="ECO:0000256" key="3">
    <source>
        <dbReference type="ARBA" id="ARBA00022741"/>
    </source>
</evidence>
<dbReference type="GeneID" id="54480195"/>
<evidence type="ECO:0000256" key="1">
    <source>
        <dbReference type="ARBA" id="ARBA00007572"/>
    </source>
</evidence>
<dbReference type="GO" id="GO:0006310">
    <property type="term" value="P:DNA recombination"/>
    <property type="evidence" value="ECO:0007669"/>
    <property type="project" value="InterPro"/>
</dbReference>
<dbReference type="GO" id="GO:0032807">
    <property type="term" value="C:DNA ligase IV complex"/>
    <property type="evidence" value="ECO:0007669"/>
    <property type="project" value="TreeGrafter"/>
</dbReference>
<dbReference type="AlphaFoldDB" id="A0A6A6VXZ9"/>
<dbReference type="InterPro" id="IPR012308">
    <property type="entry name" value="DNA_ligase_ATP-dep_N"/>
</dbReference>
<keyword evidence="3" id="KW-0547">Nucleotide-binding</keyword>
<dbReference type="PANTHER" id="PTHR45997:SF2">
    <property type="entry name" value="ATP DEPENDENT DNA LIGASE DOMAIN PROTEIN (AFU_ORTHOLOGUE AFUA_5G02430)"/>
    <property type="match status" value="1"/>
</dbReference>
<dbReference type="Pfam" id="PF01068">
    <property type="entry name" value="DNA_ligase_A_M"/>
    <property type="match status" value="1"/>
</dbReference>
<evidence type="ECO:0000313" key="8">
    <source>
        <dbReference type="EMBL" id="KAF2754686.1"/>
    </source>
</evidence>
<dbReference type="Pfam" id="PF04675">
    <property type="entry name" value="DNA_ligase_A_N"/>
    <property type="match status" value="1"/>
</dbReference>
<dbReference type="RefSeq" id="XP_033597137.1">
    <property type="nucleotide sequence ID" value="XM_033739141.1"/>
</dbReference>
<keyword evidence="4" id="KW-0067">ATP-binding</keyword>
<dbReference type="GO" id="GO:0003910">
    <property type="term" value="F:DNA ligase (ATP) activity"/>
    <property type="evidence" value="ECO:0007669"/>
    <property type="project" value="InterPro"/>
</dbReference>
<organism evidence="8 9">
    <name type="scientific">Pseudovirgaria hyperparasitica</name>
    <dbReference type="NCBI Taxonomy" id="470096"/>
    <lineage>
        <taxon>Eukaryota</taxon>
        <taxon>Fungi</taxon>
        <taxon>Dikarya</taxon>
        <taxon>Ascomycota</taxon>
        <taxon>Pezizomycotina</taxon>
        <taxon>Dothideomycetes</taxon>
        <taxon>Dothideomycetes incertae sedis</taxon>
        <taxon>Acrospermales</taxon>
        <taxon>Acrospermaceae</taxon>
        <taxon>Pseudovirgaria</taxon>
    </lineage>
</organism>
<comment type="similarity">
    <text evidence="1">Belongs to the ATP-dependent DNA ligase family.</text>
</comment>
<dbReference type="GO" id="GO:0006297">
    <property type="term" value="P:nucleotide-excision repair, DNA gap filling"/>
    <property type="evidence" value="ECO:0007669"/>
    <property type="project" value="TreeGrafter"/>
</dbReference>
<evidence type="ECO:0000313" key="9">
    <source>
        <dbReference type="Proteomes" id="UP000799437"/>
    </source>
</evidence>
<dbReference type="EMBL" id="ML996579">
    <property type="protein sequence ID" value="KAF2754686.1"/>
    <property type="molecule type" value="Genomic_DNA"/>
</dbReference>
<dbReference type="InterPro" id="IPR029710">
    <property type="entry name" value="LIG4"/>
</dbReference>
<reference evidence="8" key="1">
    <citation type="journal article" date="2020" name="Stud. Mycol.">
        <title>101 Dothideomycetes genomes: a test case for predicting lifestyles and emergence of pathogens.</title>
        <authorList>
            <person name="Haridas S."/>
            <person name="Albert R."/>
            <person name="Binder M."/>
            <person name="Bloem J."/>
            <person name="Labutti K."/>
            <person name="Salamov A."/>
            <person name="Andreopoulos B."/>
            <person name="Baker S."/>
            <person name="Barry K."/>
            <person name="Bills G."/>
            <person name="Bluhm B."/>
            <person name="Cannon C."/>
            <person name="Castanera R."/>
            <person name="Culley D."/>
            <person name="Daum C."/>
            <person name="Ezra D."/>
            <person name="Gonzalez J."/>
            <person name="Henrissat B."/>
            <person name="Kuo A."/>
            <person name="Liang C."/>
            <person name="Lipzen A."/>
            <person name="Lutzoni F."/>
            <person name="Magnuson J."/>
            <person name="Mondo S."/>
            <person name="Nolan M."/>
            <person name="Ohm R."/>
            <person name="Pangilinan J."/>
            <person name="Park H.-J."/>
            <person name="Ramirez L."/>
            <person name="Alfaro M."/>
            <person name="Sun H."/>
            <person name="Tritt A."/>
            <person name="Yoshinaga Y."/>
            <person name="Zwiers L.-H."/>
            <person name="Turgeon B."/>
            <person name="Goodwin S."/>
            <person name="Spatafora J."/>
            <person name="Crous P."/>
            <person name="Grigoriev I."/>
        </authorList>
    </citation>
    <scope>NUCLEOTIDE SEQUENCE</scope>
    <source>
        <strain evidence="8">CBS 121739</strain>
    </source>
</reference>
<feature type="region of interest" description="Disordered" evidence="6">
    <location>
        <begin position="898"/>
        <end position="919"/>
    </location>
</feature>
<dbReference type="GO" id="GO:0006303">
    <property type="term" value="P:double-strand break repair via nonhomologous end joining"/>
    <property type="evidence" value="ECO:0007669"/>
    <property type="project" value="TreeGrafter"/>
</dbReference>
<keyword evidence="2" id="KW-0436">Ligase</keyword>
<dbReference type="InterPro" id="IPR036599">
    <property type="entry name" value="DNA_ligase_N_sf"/>
</dbReference>
<dbReference type="PROSITE" id="PS50160">
    <property type="entry name" value="DNA_LIGASE_A3"/>
    <property type="match status" value="1"/>
</dbReference>
<dbReference type="GO" id="GO:0003677">
    <property type="term" value="F:DNA binding"/>
    <property type="evidence" value="ECO:0007669"/>
    <property type="project" value="InterPro"/>
</dbReference>
<accession>A0A6A6VXZ9</accession>
<dbReference type="Gene3D" id="1.10.3260.10">
    <property type="entry name" value="DNA ligase, ATP-dependent, N-terminal domain"/>
    <property type="match status" value="1"/>
</dbReference>
<evidence type="ECO:0000256" key="6">
    <source>
        <dbReference type="SAM" id="MobiDB-lite"/>
    </source>
</evidence>
<dbReference type="Gene3D" id="2.40.50.140">
    <property type="entry name" value="Nucleic acid-binding proteins"/>
    <property type="match status" value="1"/>
</dbReference>
<dbReference type="GO" id="GO:0005524">
    <property type="term" value="F:ATP binding"/>
    <property type="evidence" value="ECO:0007669"/>
    <property type="project" value="UniProtKB-KW"/>
</dbReference>
<dbReference type="Gene3D" id="3.30.470.30">
    <property type="entry name" value="DNA ligase/mRNA capping enzyme"/>
    <property type="match status" value="1"/>
</dbReference>
<keyword evidence="9" id="KW-1185">Reference proteome</keyword>
<evidence type="ECO:0000256" key="4">
    <source>
        <dbReference type="ARBA" id="ARBA00022840"/>
    </source>
</evidence>
<dbReference type="InterPro" id="IPR012340">
    <property type="entry name" value="NA-bd_OB-fold"/>
</dbReference>